<dbReference type="EMBL" id="GBRH01269370">
    <property type="protein sequence ID" value="JAD28525.1"/>
    <property type="molecule type" value="Transcribed_RNA"/>
</dbReference>
<protein>
    <submittedName>
        <fullName evidence="1">Uncharacterized protein</fullName>
    </submittedName>
</protein>
<accession>A0A0A8YVI3</accession>
<reference evidence="1" key="2">
    <citation type="journal article" date="2015" name="Data Brief">
        <title>Shoot transcriptome of the giant reed, Arundo donax.</title>
        <authorList>
            <person name="Barrero R.A."/>
            <person name="Guerrero F.D."/>
            <person name="Moolhuijzen P."/>
            <person name="Goolsby J.A."/>
            <person name="Tidwell J."/>
            <person name="Bellgard S.E."/>
            <person name="Bellgard M.I."/>
        </authorList>
    </citation>
    <scope>NUCLEOTIDE SEQUENCE</scope>
    <source>
        <tissue evidence="1">Shoot tissue taken approximately 20 cm above the soil surface</tissue>
    </source>
</reference>
<organism evidence="1">
    <name type="scientific">Arundo donax</name>
    <name type="common">Giant reed</name>
    <name type="synonym">Donax arundinaceus</name>
    <dbReference type="NCBI Taxonomy" id="35708"/>
    <lineage>
        <taxon>Eukaryota</taxon>
        <taxon>Viridiplantae</taxon>
        <taxon>Streptophyta</taxon>
        <taxon>Embryophyta</taxon>
        <taxon>Tracheophyta</taxon>
        <taxon>Spermatophyta</taxon>
        <taxon>Magnoliopsida</taxon>
        <taxon>Liliopsida</taxon>
        <taxon>Poales</taxon>
        <taxon>Poaceae</taxon>
        <taxon>PACMAD clade</taxon>
        <taxon>Arundinoideae</taxon>
        <taxon>Arundineae</taxon>
        <taxon>Arundo</taxon>
    </lineage>
</organism>
<evidence type="ECO:0000313" key="1">
    <source>
        <dbReference type="EMBL" id="JAD28525.1"/>
    </source>
</evidence>
<proteinExistence type="predicted"/>
<sequence>MCQVSFSTLKYNKLRLLFFNWTFWFDINNWHTCCYLTSFICIFVILLSFGLSLQQLTSIGLGTSTVLCLIY</sequence>
<name>A0A0A8YVI3_ARUDO</name>
<reference evidence="1" key="1">
    <citation type="submission" date="2014-09" db="EMBL/GenBank/DDBJ databases">
        <authorList>
            <person name="Magalhaes I.L.F."/>
            <person name="Oliveira U."/>
            <person name="Santos F.R."/>
            <person name="Vidigal T.H.D.A."/>
            <person name="Brescovit A.D."/>
            <person name="Santos A.J."/>
        </authorList>
    </citation>
    <scope>NUCLEOTIDE SEQUENCE</scope>
    <source>
        <tissue evidence="1">Shoot tissue taken approximately 20 cm above the soil surface</tissue>
    </source>
</reference>
<dbReference type="AlphaFoldDB" id="A0A0A8YVI3"/>